<dbReference type="GO" id="GO:0003723">
    <property type="term" value="F:RNA binding"/>
    <property type="evidence" value="ECO:0007669"/>
    <property type="project" value="UniProtKB-KW"/>
</dbReference>
<feature type="region of interest" description="Disordered" evidence="8">
    <location>
        <begin position="294"/>
        <end position="329"/>
    </location>
</feature>
<feature type="region of interest" description="Disordered" evidence="8">
    <location>
        <begin position="758"/>
        <end position="779"/>
    </location>
</feature>
<dbReference type="GeneID" id="107598327"/>
<dbReference type="Ensembl" id="ENSSGRT00000040135.1">
    <property type="protein sequence ID" value="ENSSGRP00000037407.1"/>
    <property type="gene ID" value="ENSSGRG00000020647.1"/>
</dbReference>
<dbReference type="InterPro" id="IPR035979">
    <property type="entry name" value="RBD_domain_sf"/>
</dbReference>
<organism evidence="10 11">
    <name type="scientific">Sinocyclocheilus grahami</name>
    <name type="common">Dianchi golden-line fish</name>
    <name type="synonym">Barbus grahami</name>
    <dbReference type="NCBI Taxonomy" id="75366"/>
    <lineage>
        <taxon>Eukaryota</taxon>
        <taxon>Metazoa</taxon>
        <taxon>Chordata</taxon>
        <taxon>Craniata</taxon>
        <taxon>Vertebrata</taxon>
        <taxon>Euteleostomi</taxon>
        <taxon>Actinopterygii</taxon>
        <taxon>Neopterygii</taxon>
        <taxon>Teleostei</taxon>
        <taxon>Ostariophysi</taxon>
        <taxon>Cypriniformes</taxon>
        <taxon>Cyprinidae</taxon>
        <taxon>Cyprininae</taxon>
        <taxon>Sinocyclocheilus</taxon>
    </lineage>
</organism>
<keyword evidence="7" id="KW-0539">Nucleus</keyword>
<evidence type="ECO:0000256" key="6">
    <source>
        <dbReference type="ARBA" id="ARBA00023163"/>
    </source>
</evidence>
<dbReference type="SUPFAM" id="SSF54928">
    <property type="entry name" value="RNA-binding domain, RBD"/>
    <property type="match status" value="1"/>
</dbReference>
<keyword evidence="4" id="KW-0805">Transcription regulation</keyword>
<evidence type="ECO:0000259" key="9">
    <source>
        <dbReference type="Pfam" id="PF00076"/>
    </source>
</evidence>
<dbReference type="Pfam" id="PF00076">
    <property type="entry name" value="RRM_1"/>
    <property type="match status" value="1"/>
</dbReference>
<sequence length="817" mass="90565">MADCASLLDEELSSFVFNYLTENSGSPYGEEEVCSDRLDADFPDFDLSQLDTSDFDSVNCLSELHWCNEHSDHSPASIQYSGGDPELFEEENAALLAALTDSLDGIVEDGVGGLSVFPSLGDDPEEGEEEDDDLPLDSEPLPGSVSPETEDPSLLKKLLLSPPNVPAGLDSHKDVHRHSSRSQHVKPVRPVLKKDKSSTQERKPRPARPSGHLCTELHRHLTTAQEAEEEEEEEDEEDSESEEEEEESSGSEGENMVCVEPAKPQFSSEKELHSVVELIKYMHTYCLPIRKQASWDRKERKAKPESSQVPRSLPVNPQKPAPQTRPRAPFTRRREIKAHSLLKELLEAVSSFDVSKPYRMHSPPYIHCRGAMARLGADLSFSPKAEPKDSDCESLQKSPEPEEGSFLVRRSRRLASFPSRFAKRVRVNCSRSEPSVGQSSEEEIAVKHPLAEPPSDISQKSSSHKASEARNPCCSDEKRSCLCLPLASKSNGDAQYANKPFEQTLSVELCGTAGLTPPTTPPHKPVEDELFKPDGKAELTTKSNIRKLPEQTELYAQLRRMGQTGDTDSKGGMQRAYGDHDYCLLGQGENCKMTTMSQCRVEVHEEEMAVKDGGMEGHEEWLLTNCQQRTEADSPVALSSPGPEQTSQPSPVRSPTPELDAQSPVSCSPPYPDCKLPFSDESSETCHGAAEKRSKTKCGQENDVNKCQVIYIHNLPSSVTQSMLRKRFEAFGRPEDCKVVIKNEERCGVITLRPAQNGQTSRHRWDSLGPSGGSGSRRFGRKRYIDLDEAGPGPVKSKYDALDFDALLKEAQRSLHR</sequence>
<dbReference type="OMA" id="HMKPVRP"/>
<dbReference type="RefSeq" id="XP_016145113.1">
    <property type="nucleotide sequence ID" value="XM_016289627.1"/>
</dbReference>
<evidence type="ECO:0000256" key="2">
    <source>
        <dbReference type="ARBA" id="ARBA00022553"/>
    </source>
</evidence>
<feature type="compositionally biased region" description="Polar residues" evidence="8">
    <location>
        <begin position="642"/>
        <end position="653"/>
    </location>
</feature>
<dbReference type="InterPro" id="IPR012677">
    <property type="entry name" value="Nucleotide-bd_a/b_plait_sf"/>
</dbReference>
<feature type="region of interest" description="Disordered" evidence="8">
    <location>
        <begin position="448"/>
        <end position="476"/>
    </location>
</feature>
<dbReference type="InterPro" id="IPR034605">
    <property type="entry name" value="PGC-1"/>
</dbReference>
<reference evidence="10" key="1">
    <citation type="submission" date="2025-08" db="UniProtKB">
        <authorList>
            <consortium name="Ensembl"/>
        </authorList>
    </citation>
    <scope>IDENTIFICATION</scope>
</reference>
<name>A0A672MKC8_SINGR</name>
<feature type="region of interest" description="Disordered" evidence="8">
    <location>
        <begin position="381"/>
        <end position="407"/>
    </location>
</feature>
<evidence type="ECO:0000256" key="4">
    <source>
        <dbReference type="ARBA" id="ARBA00023015"/>
    </source>
</evidence>
<feature type="compositionally biased region" description="Acidic residues" evidence="8">
    <location>
        <begin position="122"/>
        <end position="136"/>
    </location>
</feature>
<dbReference type="AlphaFoldDB" id="A0A672MKC8"/>
<evidence type="ECO:0000313" key="10">
    <source>
        <dbReference type="Ensembl" id="ENSSGRP00000037407.1"/>
    </source>
</evidence>
<keyword evidence="6" id="KW-0804">Transcription</keyword>
<reference evidence="10" key="2">
    <citation type="submission" date="2025-09" db="UniProtKB">
        <authorList>
            <consortium name="Ensembl"/>
        </authorList>
    </citation>
    <scope>IDENTIFICATION</scope>
</reference>
<gene>
    <name evidence="10" type="primary">LOC107598327</name>
</gene>
<feature type="compositionally biased region" description="Basic and acidic residues" evidence="8">
    <location>
        <begin position="294"/>
        <end position="304"/>
    </location>
</feature>
<evidence type="ECO:0000256" key="1">
    <source>
        <dbReference type="ARBA" id="ARBA00004123"/>
    </source>
</evidence>
<feature type="region of interest" description="Disordered" evidence="8">
    <location>
        <begin position="632"/>
        <end position="668"/>
    </location>
</feature>
<evidence type="ECO:0000256" key="7">
    <source>
        <dbReference type="ARBA" id="ARBA00023242"/>
    </source>
</evidence>
<accession>A0A672MKC8</accession>
<dbReference type="Gene3D" id="3.30.70.330">
    <property type="match status" value="1"/>
</dbReference>
<dbReference type="GO" id="GO:0045944">
    <property type="term" value="P:positive regulation of transcription by RNA polymerase II"/>
    <property type="evidence" value="ECO:0007669"/>
    <property type="project" value="TreeGrafter"/>
</dbReference>
<dbReference type="Proteomes" id="UP000472262">
    <property type="component" value="Unassembled WGS sequence"/>
</dbReference>
<keyword evidence="11" id="KW-1185">Reference proteome</keyword>
<dbReference type="InParanoid" id="A0A672MKC8"/>
<feature type="compositionally biased region" description="Basic and acidic residues" evidence="8">
    <location>
        <begin position="192"/>
        <end position="204"/>
    </location>
</feature>
<keyword evidence="5" id="KW-0010">Activator</keyword>
<comment type="subcellular location">
    <subcellularLocation>
        <location evidence="1">Nucleus</location>
    </subcellularLocation>
</comment>
<protein>
    <submittedName>
        <fullName evidence="10">Peroxisome proliferator-activated receptor gamma coactivator 1-beta-like</fullName>
    </submittedName>
</protein>
<feature type="domain" description="RRM" evidence="9">
    <location>
        <begin position="710"/>
        <end position="744"/>
    </location>
</feature>
<dbReference type="RefSeq" id="XP_016145111.1">
    <property type="nucleotide sequence ID" value="XM_016289625.1"/>
</dbReference>
<dbReference type="OrthoDB" id="10047851at2759"/>
<evidence type="ECO:0000256" key="3">
    <source>
        <dbReference type="ARBA" id="ARBA00022884"/>
    </source>
</evidence>
<evidence type="ECO:0000256" key="8">
    <source>
        <dbReference type="SAM" id="MobiDB-lite"/>
    </source>
</evidence>
<evidence type="ECO:0000256" key="5">
    <source>
        <dbReference type="ARBA" id="ARBA00023159"/>
    </source>
</evidence>
<dbReference type="InterPro" id="IPR000504">
    <property type="entry name" value="RRM_dom"/>
</dbReference>
<dbReference type="RefSeq" id="XP_016145110.1">
    <property type="nucleotide sequence ID" value="XM_016289624.1"/>
</dbReference>
<feature type="region of interest" description="Disordered" evidence="8">
    <location>
        <begin position="114"/>
        <end position="269"/>
    </location>
</feature>
<keyword evidence="3" id="KW-0694">RNA-binding</keyword>
<feature type="compositionally biased region" description="Basic residues" evidence="8">
    <location>
        <begin position="174"/>
        <end position="187"/>
    </location>
</feature>
<proteinExistence type="predicted"/>
<keyword evidence="2" id="KW-0597">Phosphoprotein</keyword>
<dbReference type="PANTHER" id="PTHR15528:SF12">
    <property type="entry name" value="PEROXISOME PROLIFERATOR-ACTIVATED RECEPTOR GAMMA COACTIVATOR 1-BETA"/>
    <property type="match status" value="1"/>
</dbReference>
<feature type="compositionally biased region" description="Acidic residues" evidence="8">
    <location>
        <begin position="226"/>
        <end position="249"/>
    </location>
</feature>
<dbReference type="PANTHER" id="PTHR15528">
    <property type="entry name" value="PEROXISOME PROLIFERATOR ACTIVATED RECEPTOR GAMMA COACTIVATOR 1 PGC-1 -RELATED"/>
    <property type="match status" value="1"/>
</dbReference>
<evidence type="ECO:0000313" key="11">
    <source>
        <dbReference type="Proteomes" id="UP000472262"/>
    </source>
</evidence>
<dbReference type="KEGG" id="sgh:107598327"/>
<dbReference type="GO" id="GO:0005634">
    <property type="term" value="C:nucleus"/>
    <property type="evidence" value="ECO:0007669"/>
    <property type="project" value="UniProtKB-SubCell"/>
</dbReference>
<dbReference type="GO" id="GO:0003712">
    <property type="term" value="F:transcription coregulator activity"/>
    <property type="evidence" value="ECO:0007669"/>
    <property type="project" value="InterPro"/>
</dbReference>